<accession>A0ABQ1GBA7</accession>
<gene>
    <name evidence="5" type="ORF">GCM10007416_11440</name>
</gene>
<reference evidence="6" key="1">
    <citation type="journal article" date="2019" name="Int. J. Syst. Evol. Microbiol.">
        <title>The Global Catalogue of Microorganisms (GCM) 10K type strain sequencing project: providing services to taxonomists for standard genome sequencing and annotation.</title>
        <authorList>
            <consortium name="The Broad Institute Genomics Platform"/>
            <consortium name="The Broad Institute Genome Sequencing Center for Infectious Disease"/>
            <person name="Wu L."/>
            <person name="Ma J."/>
        </authorList>
    </citation>
    <scope>NUCLEOTIDE SEQUENCE [LARGE SCALE GENOMIC DNA]</scope>
    <source>
        <strain evidence="6">CGMCC 1.12404</strain>
    </source>
</reference>
<evidence type="ECO:0000256" key="1">
    <source>
        <dbReference type="ARBA" id="ARBA00022729"/>
    </source>
</evidence>
<organism evidence="5 6">
    <name type="scientific">Kroppenstedtia guangzhouensis</name>
    <dbReference type="NCBI Taxonomy" id="1274356"/>
    <lineage>
        <taxon>Bacteria</taxon>
        <taxon>Bacillati</taxon>
        <taxon>Bacillota</taxon>
        <taxon>Bacilli</taxon>
        <taxon>Bacillales</taxon>
        <taxon>Thermoactinomycetaceae</taxon>
        <taxon>Kroppenstedtia</taxon>
    </lineage>
</organism>
<name>A0ABQ1GBA7_9BACL</name>
<feature type="signal peptide" evidence="3">
    <location>
        <begin position="1"/>
        <end position="28"/>
    </location>
</feature>
<dbReference type="InterPro" id="IPR013784">
    <property type="entry name" value="Carb-bd-like_fold"/>
</dbReference>
<feature type="region of interest" description="Disordered" evidence="2">
    <location>
        <begin position="397"/>
        <end position="416"/>
    </location>
</feature>
<dbReference type="RefSeq" id="WP_188430785.1">
    <property type="nucleotide sequence ID" value="NZ_BMEX01000003.1"/>
</dbReference>
<comment type="caution">
    <text evidence="5">The sequence shown here is derived from an EMBL/GenBank/DDBJ whole genome shotgun (WGS) entry which is preliminary data.</text>
</comment>
<feature type="domain" description="Glycosyl hydrolase-like 10" evidence="4">
    <location>
        <begin position="35"/>
        <end position="349"/>
    </location>
</feature>
<evidence type="ECO:0000313" key="5">
    <source>
        <dbReference type="EMBL" id="GGA40180.1"/>
    </source>
</evidence>
<dbReference type="Proteomes" id="UP000617979">
    <property type="component" value="Unassembled WGS sequence"/>
</dbReference>
<dbReference type="Pfam" id="PF02638">
    <property type="entry name" value="GHL10"/>
    <property type="match status" value="1"/>
</dbReference>
<evidence type="ECO:0000256" key="2">
    <source>
        <dbReference type="SAM" id="MobiDB-lite"/>
    </source>
</evidence>
<evidence type="ECO:0000256" key="3">
    <source>
        <dbReference type="SAM" id="SignalP"/>
    </source>
</evidence>
<proteinExistence type="predicted"/>
<sequence length="502" mass="56973">MKRWIAWLMVTVLVVSLMPARGPSPVAAVEPKREFRAFWVDAFHDGFKTPDQVDQLMKEVRRSKANAVIVQVRRRGDAYFNKSLEPRTEDPALKEGFDALDYLLEKAHSETPRIEVHAWLATLPIWNSVTPPKSPDHVFNQHGPGAKGKDYWLMDNYAGENRSGADYVLDPGHPDALDYTVEQYINVVKQYPVDGIHLDLVRYMGEEWGYNPASLKRYRKQTGAVGRPDPGDVKWKEWRREQVDHLMRKVYLKSIAIRPDVKVSAAVIAWGKGPQTMEEYRQSAPYNQVMQNWDGWLSEGILDLALPMNYDREHVEEQKAWYDLWINWEKDHQYNRQIAAGPGIYLNSISGSLAQIARAQAPSAAGHRLAGVSLYSYAETNKDGDSREEFLTALRKPTSHGDPVFTEPALPPEMPWKTRPAKGTLMGQVLDRHKKPLDGLTLQLRRGRRVHTLRTDGNGFFGKTELLPGLYTLKPDPSSGSSRTQAVRIAAGKVVEVKVQMK</sequence>
<dbReference type="Gene3D" id="3.20.20.80">
    <property type="entry name" value="Glycosidases"/>
    <property type="match status" value="1"/>
</dbReference>
<evidence type="ECO:0000313" key="6">
    <source>
        <dbReference type="Proteomes" id="UP000617979"/>
    </source>
</evidence>
<protein>
    <recommendedName>
        <fullName evidence="4">Glycosyl hydrolase-like 10 domain-containing protein</fullName>
    </recommendedName>
</protein>
<dbReference type="SUPFAM" id="SSF49452">
    <property type="entry name" value="Starch-binding domain-like"/>
    <property type="match status" value="1"/>
</dbReference>
<dbReference type="Gene3D" id="2.60.40.1120">
    <property type="entry name" value="Carboxypeptidase-like, regulatory domain"/>
    <property type="match status" value="1"/>
</dbReference>
<dbReference type="SUPFAM" id="SSF51445">
    <property type="entry name" value="(Trans)glycosidases"/>
    <property type="match status" value="1"/>
</dbReference>
<feature type="chain" id="PRO_5045119619" description="Glycosyl hydrolase-like 10 domain-containing protein" evidence="3">
    <location>
        <begin position="29"/>
        <end position="502"/>
    </location>
</feature>
<dbReference type="PANTHER" id="PTHR43405">
    <property type="entry name" value="GLYCOSYL HYDROLASE DIGH"/>
    <property type="match status" value="1"/>
</dbReference>
<dbReference type="EMBL" id="BMEX01000003">
    <property type="protein sequence ID" value="GGA40180.1"/>
    <property type="molecule type" value="Genomic_DNA"/>
</dbReference>
<dbReference type="PANTHER" id="PTHR43405:SF1">
    <property type="entry name" value="GLYCOSYL HYDROLASE DIGH"/>
    <property type="match status" value="1"/>
</dbReference>
<keyword evidence="1 3" id="KW-0732">Signal</keyword>
<dbReference type="InterPro" id="IPR052177">
    <property type="entry name" value="Divisome_Glycosyl_Hydrolase"/>
</dbReference>
<evidence type="ECO:0000259" key="4">
    <source>
        <dbReference type="Pfam" id="PF02638"/>
    </source>
</evidence>
<dbReference type="InterPro" id="IPR017853">
    <property type="entry name" value="GH"/>
</dbReference>
<keyword evidence="6" id="KW-1185">Reference proteome</keyword>
<dbReference type="InterPro" id="IPR003790">
    <property type="entry name" value="GHL10"/>
</dbReference>